<dbReference type="OrthoDB" id="12156at2157"/>
<dbReference type="EMBL" id="CP002408">
    <property type="protein sequence ID" value="AFU57015.1"/>
    <property type="molecule type" value="Genomic_DNA"/>
</dbReference>
<organism evidence="1 2">
    <name type="scientific">Nitrososphaera gargensis (strain Ga9.2)</name>
    <dbReference type="NCBI Taxonomy" id="1237085"/>
    <lineage>
        <taxon>Archaea</taxon>
        <taxon>Nitrososphaerota</taxon>
        <taxon>Nitrososphaeria</taxon>
        <taxon>Nitrososphaerales</taxon>
        <taxon>Nitrososphaeraceae</taxon>
        <taxon>Nitrososphaera</taxon>
    </lineage>
</organism>
<dbReference type="RefSeq" id="WP_015017588.1">
    <property type="nucleotide sequence ID" value="NC_018719.1"/>
</dbReference>
<gene>
    <name evidence="1" type="ordered locus">Ngar_c00650</name>
</gene>
<dbReference type="Proteomes" id="UP000008037">
    <property type="component" value="Chromosome"/>
</dbReference>
<dbReference type="InParanoid" id="K0IBT0"/>
<keyword evidence="2" id="KW-1185">Reference proteome</keyword>
<reference evidence="1 2" key="1">
    <citation type="journal article" date="2012" name="Environ. Microbiol.">
        <title>The genome of the ammonia-oxidizing Candidatus Nitrososphaera gargensis: insights into metabolic versatility and environmental adaptations.</title>
        <authorList>
            <person name="Spang A."/>
            <person name="Poehlein A."/>
            <person name="Offre P."/>
            <person name="Zumbragel S."/>
            <person name="Haider S."/>
            <person name="Rychlik N."/>
            <person name="Nowka B."/>
            <person name="Schmeisser C."/>
            <person name="Lebedeva E.V."/>
            <person name="Rattei T."/>
            <person name="Bohm C."/>
            <person name="Schmid M."/>
            <person name="Galushko A."/>
            <person name="Hatzenpichler R."/>
            <person name="Weinmaier T."/>
            <person name="Daniel R."/>
            <person name="Schleper C."/>
            <person name="Spieck E."/>
            <person name="Streit W."/>
            <person name="Wagner M."/>
        </authorList>
    </citation>
    <scope>NUCLEOTIDE SEQUENCE [LARGE SCALE GENOMIC DNA]</scope>
    <source>
        <strain evidence="2">Ga9.2</strain>
    </source>
</reference>
<proteinExistence type="predicted"/>
<protein>
    <submittedName>
        <fullName evidence="1">Putative transposase IS4 family protein</fullName>
    </submittedName>
</protein>
<name>K0IBT0_NITGG</name>
<dbReference type="HOGENOM" id="CLU_2079491_0_0_2"/>
<dbReference type="GeneID" id="13796241"/>
<evidence type="ECO:0000313" key="2">
    <source>
        <dbReference type="Proteomes" id="UP000008037"/>
    </source>
</evidence>
<accession>K0IBT0</accession>
<evidence type="ECO:0000313" key="1">
    <source>
        <dbReference type="EMBL" id="AFU57015.1"/>
    </source>
</evidence>
<dbReference type="AlphaFoldDB" id="K0IBT0"/>
<dbReference type="BioCyc" id="CNIT1237085:G1324-65-MONOMER"/>
<dbReference type="KEGG" id="nga:Ngar_c00650"/>
<sequence>MLKQVICTIKIRRAPRRHDNNVDFKPLVERAAAILPLSVVAADKGYDDEGNHVLVRERMHAYIQCHTATLSRCACMEDAWQVQEADEARLSKSAVQSERNKDETIFSVMKRLFGEST</sequence>